<feature type="chain" id="PRO_5046163491" evidence="1">
    <location>
        <begin position="21"/>
        <end position="198"/>
    </location>
</feature>
<dbReference type="PIRSF" id="PIRSF004982">
    <property type="entry name" value="SlP"/>
    <property type="match status" value="1"/>
</dbReference>
<dbReference type="Pfam" id="PF03843">
    <property type="entry name" value="Slp"/>
    <property type="match status" value="1"/>
</dbReference>
<organism evidence="2 3">
    <name type="scientific">Dyella halodurans</name>
    <dbReference type="NCBI Taxonomy" id="1920171"/>
    <lineage>
        <taxon>Bacteria</taxon>
        <taxon>Pseudomonadati</taxon>
        <taxon>Pseudomonadota</taxon>
        <taxon>Gammaproteobacteria</taxon>
        <taxon>Lysobacterales</taxon>
        <taxon>Rhodanobacteraceae</taxon>
        <taxon>Dyella</taxon>
    </lineage>
</organism>
<name>A0ABV9C0P9_9GAMM</name>
<keyword evidence="1" id="KW-0732">Signal</keyword>
<dbReference type="RefSeq" id="WP_266151232.1">
    <property type="nucleotide sequence ID" value="NZ_CP064028.1"/>
</dbReference>
<dbReference type="PROSITE" id="PS51257">
    <property type="entry name" value="PROKAR_LIPOPROTEIN"/>
    <property type="match status" value="1"/>
</dbReference>
<gene>
    <name evidence="2" type="ORF">ACFO5W_07495</name>
</gene>
<protein>
    <submittedName>
        <fullName evidence="2">Slp family lipoprotein</fullName>
    </submittedName>
</protein>
<evidence type="ECO:0000313" key="2">
    <source>
        <dbReference type="EMBL" id="MFC4526481.1"/>
    </source>
</evidence>
<sequence>MSMFKPLILATAVATLAACATVPQPLQGTYTDVSSVSVQQGAAPGGEVRWGGQIIKTEPGPQETCFYILSRPLDSQARPHDESSNSATQGRFVACRAGFYDPEVFTAGRDITVTGTLHGTVSEKVGEYGYPYPRVEANVVYLWPNRVVYPYGGYYDPFWGPGWGPYWGGPWGWGGYGWGGYYPTRVIVVPRRVPPAHG</sequence>
<reference evidence="3" key="1">
    <citation type="journal article" date="2019" name="Int. J. Syst. Evol. Microbiol.">
        <title>The Global Catalogue of Microorganisms (GCM) 10K type strain sequencing project: providing services to taxonomists for standard genome sequencing and annotation.</title>
        <authorList>
            <consortium name="The Broad Institute Genomics Platform"/>
            <consortium name="The Broad Institute Genome Sequencing Center for Infectious Disease"/>
            <person name="Wu L."/>
            <person name="Ma J."/>
        </authorList>
    </citation>
    <scope>NUCLEOTIDE SEQUENCE [LARGE SCALE GENOMIC DNA]</scope>
    <source>
        <strain evidence="3">CCM 4481</strain>
    </source>
</reference>
<dbReference type="Proteomes" id="UP001595961">
    <property type="component" value="Unassembled WGS sequence"/>
</dbReference>
<keyword evidence="2" id="KW-0449">Lipoprotein</keyword>
<accession>A0ABV9C0P9</accession>
<evidence type="ECO:0000256" key="1">
    <source>
        <dbReference type="SAM" id="SignalP"/>
    </source>
</evidence>
<dbReference type="PANTHER" id="PTHR37530">
    <property type="entry name" value="OUTER MEMBRANE PROTEIN SLP"/>
    <property type="match status" value="1"/>
</dbReference>
<keyword evidence="3" id="KW-1185">Reference proteome</keyword>
<evidence type="ECO:0000313" key="3">
    <source>
        <dbReference type="Proteomes" id="UP001595961"/>
    </source>
</evidence>
<proteinExistence type="predicted"/>
<dbReference type="InterPro" id="IPR004658">
    <property type="entry name" value="OMP_Slp"/>
</dbReference>
<feature type="signal peptide" evidence="1">
    <location>
        <begin position="1"/>
        <end position="20"/>
    </location>
</feature>
<comment type="caution">
    <text evidence="2">The sequence shown here is derived from an EMBL/GenBank/DDBJ whole genome shotgun (WGS) entry which is preliminary data.</text>
</comment>
<dbReference type="EMBL" id="JBHSGA010000013">
    <property type="protein sequence ID" value="MFC4526481.1"/>
    <property type="molecule type" value="Genomic_DNA"/>
</dbReference>
<dbReference type="PANTHER" id="PTHR37530:SF1">
    <property type="entry name" value="OUTER MEMBRANE PROTEIN SLP"/>
    <property type="match status" value="1"/>
</dbReference>